<dbReference type="PANTHER" id="PTHR10681">
    <property type="entry name" value="THIOREDOXIN PEROXIDASE"/>
    <property type="match status" value="1"/>
</dbReference>
<dbReference type="EMBL" id="JJRY01000004">
    <property type="protein sequence ID" value="KEF39245.1"/>
    <property type="molecule type" value="Genomic_DNA"/>
</dbReference>
<evidence type="ECO:0000259" key="7">
    <source>
        <dbReference type="Pfam" id="PF00578"/>
    </source>
</evidence>
<sequence>MAAVAAIYDQLKVLNTEVLAISTDSVFSHKIFTEVSPTVSKIKFPLLSDRTQEISRAYRVLDEKTGAAFRVTIIIDPEGMMIAEFVNPPDVGRNIFEIVRIIQGLQYNRKTGEVVPANWVPGQSGITRDTKYIGRI</sequence>
<dbReference type="PATRIC" id="fig|1348973.3.peg.1599"/>
<dbReference type="Gene3D" id="3.40.30.10">
    <property type="entry name" value="Glutaredoxin"/>
    <property type="match status" value="1"/>
</dbReference>
<dbReference type="SUPFAM" id="SSF52833">
    <property type="entry name" value="Thioredoxin-like"/>
    <property type="match status" value="1"/>
</dbReference>
<keyword evidence="3" id="KW-0049">Antioxidant</keyword>
<keyword evidence="2 9" id="KW-0575">Peroxidase</keyword>
<dbReference type="InterPro" id="IPR000866">
    <property type="entry name" value="AhpC/TSA"/>
</dbReference>
<dbReference type="PANTHER" id="PTHR10681:SF121">
    <property type="entry name" value="ALKYL HYDROPEROXIDE REDUCTASE C"/>
    <property type="match status" value="1"/>
</dbReference>
<feature type="domain" description="Peroxiredoxin C-terminal" evidence="8">
    <location>
        <begin position="104"/>
        <end position="128"/>
    </location>
</feature>
<organism evidence="9 10">
    <name type="scientific">Schinkia azotoformans MEV2011</name>
    <dbReference type="NCBI Taxonomy" id="1348973"/>
    <lineage>
        <taxon>Bacteria</taxon>
        <taxon>Bacillati</taxon>
        <taxon>Bacillota</taxon>
        <taxon>Bacilli</taxon>
        <taxon>Bacillales</taxon>
        <taxon>Bacillaceae</taxon>
        <taxon>Calidifontibacillus/Schinkia group</taxon>
        <taxon>Schinkia</taxon>
    </lineage>
</organism>
<comment type="similarity">
    <text evidence="1">Belongs to the peroxiredoxin family. AhpC/Prx1 subfamily.</text>
</comment>
<evidence type="ECO:0000256" key="2">
    <source>
        <dbReference type="ARBA" id="ARBA00022559"/>
    </source>
</evidence>
<keyword evidence="6" id="KW-0676">Redox-active center</keyword>
<comment type="caution">
    <text evidence="9">The sequence shown here is derived from an EMBL/GenBank/DDBJ whole genome shotgun (WGS) entry which is preliminary data.</text>
</comment>
<dbReference type="Proteomes" id="UP000027936">
    <property type="component" value="Unassembled WGS sequence"/>
</dbReference>
<evidence type="ECO:0000256" key="1">
    <source>
        <dbReference type="ARBA" id="ARBA00009796"/>
    </source>
</evidence>
<evidence type="ECO:0000313" key="10">
    <source>
        <dbReference type="Proteomes" id="UP000027936"/>
    </source>
</evidence>
<keyword evidence="5" id="KW-1015">Disulfide bond</keyword>
<dbReference type="InterPro" id="IPR050217">
    <property type="entry name" value="Peroxiredoxin"/>
</dbReference>
<evidence type="ECO:0000313" key="9">
    <source>
        <dbReference type="EMBL" id="KEF39245.1"/>
    </source>
</evidence>
<gene>
    <name evidence="9" type="ORF">M670_01638</name>
</gene>
<evidence type="ECO:0000256" key="5">
    <source>
        <dbReference type="ARBA" id="ARBA00023157"/>
    </source>
</evidence>
<evidence type="ECO:0000256" key="4">
    <source>
        <dbReference type="ARBA" id="ARBA00023002"/>
    </source>
</evidence>
<evidence type="ECO:0000259" key="8">
    <source>
        <dbReference type="Pfam" id="PF10417"/>
    </source>
</evidence>
<evidence type="ECO:0000256" key="3">
    <source>
        <dbReference type="ARBA" id="ARBA00022862"/>
    </source>
</evidence>
<dbReference type="EC" id="1.11.1.15" evidence="9"/>
<evidence type="ECO:0000256" key="6">
    <source>
        <dbReference type="ARBA" id="ARBA00023284"/>
    </source>
</evidence>
<proteinExistence type="inferred from homology"/>
<accession>A0A072P181</accession>
<dbReference type="AlphaFoldDB" id="A0A072P181"/>
<dbReference type="GO" id="GO:0005829">
    <property type="term" value="C:cytosol"/>
    <property type="evidence" value="ECO:0007669"/>
    <property type="project" value="TreeGrafter"/>
</dbReference>
<name>A0A072P181_SCHAZ</name>
<feature type="domain" description="Alkyl hydroperoxide reductase subunit C/ Thiol specific antioxidant" evidence="7">
    <location>
        <begin position="1"/>
        <end position="80"/>
    </location>
</feature>
<dbReference type="GO" id="GO:0033554">
    <property type="term" value="P:cellular response to stress"/>
    <property type="evidence" value="ECO:0007669"/>
    <property type="project" value="TreeGrafter"/>
</dbReference>
<dbReference type="Pfam" id="PF00578">
    <property type="entry name" value="AhpC-TSA"/>
    <property type="match status" value="1"/>
</dbReference>
<dbReference type="InterPro" id="IPR024706">
    <property type="entry name" value="Peroxiredoxin_AhpC-typ"/>
</dbReference>
<keyword evidence="4 9" id="KW-0560">Oxidoreductase</keyword>
<dbReference type="GO" id="GO:0042744">
    <property type="term" value="P:hydrogen peroxide catabolic process"/>
    <property type="evidence" value="ECO:0007669"/>
    <property type="project" value="TreeGrafter"/>
</dbReference>
<dbReference type="PIRSF" id="PIRSF000239">
    <property type="entry name" value="AHPC"/>
    <property type="match status" value="1"/>
</dbReference>
<protein>
    <submittedName>
        <fullName evidence="9">Peroxiredoxin</fullName>
        <ecNumber evidence="9">1.11.1.15</ecNumber>
    </submittedName>
</protein>
<dbReference type="Pfam" id="PF10417">
    <property type="entry name" value="1-cysPrx_C"/>
    <property type="match status" value="1"/>
</dbReference>
<dbReference type="InterPro" id="IPR036249">
    <property type="entry name" value="Thioredoxin-like_sf"/>
</dbReference>
<reference evidence="9 10" key="1">
    <citation type="submission" date="2014-04" db="EMBL/GenBank/DDBJ databases">
        <title>Draft genome sequence of Bacillus azotoformans MEV2011, a (co-) denitrifying strain unable to grow in the presence of oxygen.</title>
        <authorList>
            <person name="Nielsen M."/>
            <person name="Schreiber L."/>
            <person name="Finster K."/>
            <person name="Schramm A."/>
        </authorList>
    </citation>
    <scope>NUCLEOTIDE SEQUENCE [LARGE SCALE GENOMIC DNA]</scope>
    <source>
        <strain evidence="9 10">MEV2011</strain>
    </source>
</reference>
<dbReference type="GO" id="GO:0045454">
    <property type="term" value="P:cell redox homeostasis"/>
    <property type="evidence" value="ECO:0007669"/>
    <property type="project" value="TreeGrafter"/>
</dbReference>
<dbReference type="OrthoDB" id="9812811at2"/>
<dbReference type="GO" id="GO:0006979">
    <property type="term" value="P:response to oxidative stress"/>
    <property type="evidence" value="ECO:0007669"/>
    <property type="project" value="TreeGrafter"/>
</dbReference>
<dbReference type="GO" id="GO:0008379">
    <property type="term" value="F:thioredoxin peroxidase activity"/>
    <property type="evidence" value="ECO:0007669"/>
    <property type="project" value="TreeGrafter"/>
</dbReference>
<dbReference type="InterPro" id="IPR019479">
    <property type="entry name" value="Peroxiredoxin_C"/>
</dbReference>